<evidence type="ECO:0000259" key="1">
    <source>
        <dbReference type="Pfam" id="PF08242"/>
    </source>
</evidence>
<sequence length="219" mass="24527">MDIKSEKGASIYSPLVLKLYDTWVLNISNNYAWRCNTDNILLPHFKQNMAKRHLDIGVGTGYYLAKAKQSSDAITLLDLNPNSLAAAKKRIGAHRIKHVLQHNIFTPLPESEKNKYDSVSMYYLLHCLQGNIKEKASAIENASQALTEEGTLHGATILGSGVEHNAFGRYLMNVYNKKGIFSNKFDSLDDLKSVLEHYFDQVKIQQHGVVAVFTATGKK</sequence>
<dbReference type="Pfam" id="PF08242">
    <property type="entry name" value="Methyltransf_12"/>
    <property type="match status" value="1"/>
</dbReference>
<dbReference type="GO" id="GO:0008168">
    <property type="term" value="F:methyltransferase activity"/>
    <property type="evidence" value="ECO:0007669"/>
    <property type="project" value="InterPro"/>
</dbReference>
<dbReference type="Gene3D" id="3.40.50.150">
    <property type="entry name" value="Vaccinia Virus protein VP39"/>
    <property type="match status" value="1"/>
</dbReference>
<evidence type="ECO:0000313" key="2">
    <source>
        <dbReference type="EMBL" id="CCO95769.1"/>
    </source>
</evidence>
<feature type="domain" description="Methyltransferase type 12" evidence="1">
    <location>
        <begin position="54"/>
        <end position="152"/>
    </location>
</feature>
<organism evidence="2 3">
    <name type="scientific">Erwinia amylovora NBRC 12687 = CFBP 1232</name>
    <dbReference type="NCBI Taxonomy" id="1219359"/>
    <lineage>
        <taxon>Bacteria</taxon>
        <taxon>Pseudomonadati</taxon>
        <taxon>Pseudomonadota</taxon>
        <taxon>Gammaproteobacteria</taxon>
        <taxon>Enterobacterales</taxon>
        <taxon>Erwiniaceae</taxon>
        <taxon>Erwinia</taxon>
    </lineage>
</organism>
<dbReference type="InterPro" id="IPR029063">
    <property type="entry name" value="SAM-dependent_MTases_sf"/>
</dbReference>
<dbReference type="AlphaFoldDB" id="A0A831A2C2"/>
<reference evidence="2 3" key="2">
    <citation type="submission" date="2013-04" db="EMBL/GenBank/DDBJ databases">
        <title>Comparative genomics of 12 strains of Erwinia amylovora identifies a pan-genome with a large conserved core and provides insights into host specificity.</title>
        <authorList>
            <person name="Mann R.A."/>
            <person name="Smits T.H.M."/>
            <person name="Buehlmann A."/>
            <person name="Blom J."/>
            <person name="Goesmann A."/>
            <person name="Frey J.E."/>
            <person name="Plummer K.M."/>
            <person name="Beer S.V."/>
            <person name="Luck J."/>
            <person name="Duffy B."/>
            <person name="Rodoni B."/>
        </authorList>
    </citation>
    <scope>NUCLEOTIDE SEQUENCE [LARGE SCALE GENOMIC DNA]</scope>
    <source>
        <strain evidence="3">CFBP 1232</strain>
        <plasmid evidence="2 3">pEA29</plasmid>
    </source>
</reference>
<protein>
    <recommendedName>
        <fullName evidence="1">Methyltransferase type 12 domain-containing protein</fullName>
    </recommendedName>
</protein>
<name>A0A831A2C2_ERWAM</name>
<keyword evidence="2" id="KW-0614">Plasmid</keyword>
<proteinExistence type="predicted"/>
<dbReference type="InterPro" id="IPR013217">
    <property type="entry name" value="Methyltransf_12"/>
</dbReference>
<dbReference type="CDD" id="cd02440">
    <property type="entry name" value="AdoMet_MTases"/>
    <property type="match status" value="1"/>
</dbReference>
<dbReference type="PIRSF" id="PIRSF011491">
    <property type="entry name" value="Mtase_YbcY_prd"/>
    <property type="match status" value="1"/>
</dbReference>
<dbReference type="SUPFAM" id="SSF53335">
    <property type="entry name" value="S-adenosyl-L-methionine-dependent methyltransferases"/>
    <property type="match status" value="1"/>
</dbReference>
<reference evidence="2 3" key="1">
    <citation type="submission" date="2012-11" db="EMBL/GenBank/DDBJ databases">
        <authorList>
            <person name="Linke B."/>
        </authorList>
    </citation>
    <scope>NUCLEOTIDE SEQUENCE [LARGE SCALE GENOMIC DNA]</scope>
    <source>
        <strain evidence="3">CFBP 1232</strain>
        <plasmid evidence="2 3">pEA29</plasmid>
    </source>
</reference>
<dbReference type="EMBL" id="HF560650">
    <property type="protein sequence ID" value="CCO95769.1"/>
    <property type="molecule type" value="Genomic_DNA"/>
</dbReference>
<dbReference type="Proteomes" id="UP000013111">
    <property type="component" value="Plasmid pEA29"/>
</dbReference>
<geneLocation type="plasmid" evidence="2 3">
    <name>pEA29</name>
</geneLocation>
<evidence type="ECO:0000313" key="3">
    <source>
        <dbReference type="Proteomes" id="UP000013111"/>
    </source>
</evidence>
<gene>
    <name evidence="2" type="ORF">BN437_pEA290025</name>
</gene>
<dbReference type="GeneID" id="302755105"/>
<accession>A0A831A2C2</accession>
<dbReference type="RefSeq" id="WP_009351670.1">
    <property type="nucleotide sequence ID" value="NC_020918.1"/>
</dbReference>
<dbReference type="InterPro" id="IPR016584">
    <property type="entry name" value="MeTrfase_VrtF"/>
</dbReference>